<dbReference type="PANTHER" id="PTHR24286:SF24">
    <property type="entry name" value="LANOSTEROL 14-ALPHA DEMETHYLASE"/>
    <property type="match status" value="1"/>
</dbReference>
<dbReference type="CDD" id="cd11067">
    <property type="entry name" value="CYP152"/>
    <property type="match status" value="1"/>
</dbReference>
<dbReference type="AlphaFoldDB" id="A0A1I1IJ20"/>
<dbReference type="GO" id="GO:0016125">
    <property type="term" value="P:sterol metabolic process"/>
    <property type="evidence" value="ECO:0007669"/>
    <property type="project" value="TreeGrafter"/>
</dbReference>
<evidence type="ECO:0000313" key="8">
    <source>
        <dbReference type="EMBL" id="SFC33783.1"/>
    </source>
</evidence>
<dbReference type="Gene3D" id="1.10.630.10">
    <property type="entry name" value="Cytochrome P450"/>
    <property type="match status" value="1"/>
</dbReference>
<evidence type="ECO:0000256" key="5">
    <source>
        <dbReference type="ARBA" id="ARBA00023002"/>
    </source>
</evidence>
<dbReference type="SUPFAM" id="SSF48264">
    <property type="entry name" value="Cytochrome P450"/>
    <property type="match status" value="1"/>
</dbReference>
<accession>A0A1I1IJ20</accession>
<dbReference type="InterPro" id="IPR036396">
    <property type="entry name" value="Cyt_P450_sf"/>
</dbReference>
<keyword evidence="3" id="KW-0349">Heme</keyword>
<evidence type="ECO:0000256" key="6">
    <source>
        <dbReference type="ARBA" id="ARBA00023004"/>
    </source>
</evidence>
<dbReference type="EMBL" id="FOLB01000005">
    <property type="protein sequence ID" value="SFC33783.1"/>
    <property type="molecule type" value="Genomic_DNA"/>
</dbReference>
<name>A0A1I1IJ20_9ACTN</name>
<keyword evidence="6" id="KW-0408">Iron</keyword>
<dbReference type="GO" id="GO:0004497">
    <property type="term" value="F:monooxygenase activity"/>
    <property type="evidence" value="ECO:0007669"/>
    <property type="project" value="UniProtKB-KW"/>
</dbReference>
<keyword evidence="9" id="KW-1185">Reference proteome</keyword>
<evidence type="ECO:0000256" key="1">
    <source>
        <dbReference type="ARBA" id="ARBA00001971"/>
    </source>
</evidence>
<dbReference type="PANTHER" id="PTHR24286">
    <property type="entry name" value="CYTOCHROME P450 26"/>
    <property type="match status" value="1"/>
</dbReference>
<organism evidence="8 9">
    <name type="scientific">Nocardioides terrae</name>
    <dbReference type="NCBI Taxonomy" id="574651"/>
    <lineage>
        <taxon>Bacteria</taxon>
        <taxon>Bacillati</taxon>
        <taxon>Actinomycetota</taxon>
        <taxon>Actinomycetes</taxon>
        <taxon>Propionibacteriales</taxon>
        <taxon>Nocardioidaceae</taxon>
        <taxon>Nocardioides</taxon>
    </lineage>
</organism>
<dbReference type="InterPro" id="IPR001128">
    <property type="entry name" value="Cyt_P450"/>
</dbReference>
<evidence type="ECO:0000256" key="7">
    <source>
        <dbReference type="ARBA" id="ARBA00023033"/>
    </source>
</evidence>
<evidence type="ECO:0000256" key="4">
    <source>
        <dbReference type="ARBA" id="ARBA00022723"/>
    </source>
</evidence>
<keyword evidence="5" id="KW-0560">Oxidoreductase</keyword>
<dbReference type="Proteomes" id="UP000198832">
    <property type="component" value="Unassembled WGS sequence"/>
</dbReference>
<keyword evidence="4" id="KW-0479">Metal-binding</keyword>
<dbReference type="GO" id="GO:0016705">
    <property type="term" value="F:oxidoreductase activity, acting on paired donors, with incorporation or reduction of molecular oxygen"/>
    <property type="evidence" value="ECO:0007669"/>
    <property type="project" value="InterPro"/>
</dbReference>
<comment type="cofactor">
    <cofactor evidence="1">
        <name>heme</name>
        <dbReference type="ChEBI" id="CHEBI:30413"/>
    </cofactor>
</comment>
<keyword evidence="7" id="KW-0503">Monooxygenase</keyword>
<sequence>MPASPIDDLALKLWRDGYRALAAERLRHDDPDAFEGSLLGRRTAVVRGAEGARLFYDTSRVRRGRAIPAPLAGLIFGRGAVHGLDDEAHAERKGMFLGLLDEDRIGPLASAIGADLRRRAAGWHGREVVVFDELVETYGAAVLRWAGVELPAREERAWSRRLAAIVDGFGFAGAAYARGWRARLVADRWAARLIEETRRGRRTPPADTALAVIAASDLPSRVAGVELLNVLRPTVAVAWPATFAALALVTHPEWRDSLTGPDAERRRIAFGHEARRLYPFVPALAGRARCPVKAGPVELREGDRIMLDVIGTDHDPQTWRDPEAFVPDRFVDNDPDSYGYVPQGGGDPATGHRCPGEPLTVRLLAETVGALAEVDLRVVSRPAYDPRRMPARPDRGLVVSRGS</sequence>
<evidence type="ECO:0000256" key="2">
    <source>
        <dbReference type="ARBA" id="ARBA00010617"/>
    </source>
</evidence>
<dbReference type="OrthoDB" id="9764248at2"/>
<evidence type="ECO:0000313" key="9">
    <source>
        <dbReference type="Proteomes" id="UP000198832"/>
    </source>
</evidence>
<gene>
    <name evidence="8" type="ORF">SAMN04487968_105230</name>
</gene>
<comment type="similarity">
    <text evidence="2">Belongs to the cytochrome P450 family.</text>
</comment>
<dbReference type="STRING" id="574651.SAMN04487968_105230"/>
<dbReference type="GO" id="GO:0020037">
    <property type="term" value="F:heme binding"/>
    <property type="evidence" value="ECO:0007669"/>
    <property type="project" value="InterPro"/>
</dbReference>
<dbReference type="Pfam" id="PF00067">
    <property type="entry name" value="p450"/>
    <property type="match status" value="1"/>
</dbReference>
<protein>
    <submittedName>
        <fullName evidence="8">Fatty-acid peroxygenase</fullName>
    </submittedName>
</protein>
<proteinExistence type="inferred from homology"/>
<dbReference type="RefSeq" id="WP_091122720.1">
    <property type="nucleotide sequence ID" value="NZ_FOLB01000005.1"/>
</dbReference>
<dbReference type="GO" id="GO:0005506">
    <property type="term" value="F:iron ion binding"/>
    <property type="evidence" value="ECO:0007669"/>
    <property type="project" value="InterPro"/>
</dbReference>
<reference evidence="8 9" key="1">
    <citation type="submission" date="2016-10" db="EMBL/GenBank/DDBJ databases">
        <authorList>
            <person name="de Groot N.N."/>
        </authorList>
    </citation>
    <scope>NUCLEOTIDE SEQUENCE [LARGE SCALE GENOMIC DNA]</scope>
    <source>
        <strain evidence="8 9">CGMCC 1.7056</strain>
    </source>
</reference>
<evidence type="ECO:0000256" key="3">
    <source>
        <dbReference type="ARBA" id="ARBA00022617"/>
    </source>
</evidence>